<dbReference type="AlphaFoldDB" id="A0A4Y2P4C4"/>
<sequence>MISVFFFFCQSHPCKLLIFAFLLEGFADISQDSRAASDDATNLSMENSSDAQFPDSHPEASLHLKSEDMSEDSCEPPLKKRLSGDMKD</sequence>
<feature type="region of interest" description="Disordered" evidence="1">
    <location>
        <begin position="37"/>
        <end position="88"/>
    </location>
</feature>
<dbReference type="Proteomes" id="UP000499080">
    <property type="component" value="Unassembled WGS sequence"/>
</dbReference>
<feature type="chain" id="PRO_5021213459" evidence="2">
    <location>
        <begin position="28"/>
        <end position="88"/>
    </location>
</feature>
<gene>
    <name evidence="3" type="ORF">AVEN_268350_1</name>
</gene>
<feature type="signal peptide" evidence="2">
    <location>
        <begin position="1"/>
        <end position="27"/>
    </location>
</feature>
<comment type="caution">
    <text evidence="3">The sequence shown here is derived from an EMBL/GenBank/DDBJ whole genome shotgun (WGS) entry which is preliminary data.</text>
</comment>
<organism evidence="3 4">
    <name type="scientific">Araneus ventricosus</name>
    <name type="common">Orbweaver spider</name>
    <name type="synonym">Epeira ventricosa</name>
    <dbReference type="NCBI Taxonomy" id="182803"/>
    <lineage>
        <taxon>Eukaryota</taxon>
        <taxon>Metazoa</taxon>
        <taxon>Ecdysozoa</taxon>
        <taxon>Arthropoda</taxon>
        <taxon>Chelicerata</taxon>
        <taxon>Arachnida</taxon>
        <taxon>Araneae</taxon>
        <taxon>Araneomorphae</taxon>
        <taxon>Entelegynae</taxon>
        <taxon>Araneoidea</taxon>
        <taxon>Araneidae</taxon>
        <taxon>Araneus</taxon>
    </lineage>
</organism>
<protein>
    <submittedName>
        <fullName evidence="3">Uncharacterized protein</fullName>
    </submittedName>
</protein>
<evidence type="ECO:0000313" key="4">
    <source>
        <dbReference type="Proteomes" id="UP000499080"/>
    </source>
</evidence>
<evidence type="ECO:0000256" key="1">
    <source>
        <dbReference type="SAM" id="MobiDB-lite"/>
    </source>
</evidence>
<evidence type="ECO:0000256" key="2">
    <source>
        <dbReference type="SAM" id="SignalP"/>
    </source>
</evidence>
<feature type="compositionally biased region" description="Basic and acidic residues" evidence="1">
    <location>
        <begin position="56"/>
        <end position="68"/>
    </location>
</feature>
<proteinExistence type="predicted"/>
<feature type="compositionally biased region" description="Polar residues" evidence="1">
    <location>
        <begin position="37"/>
        <end position="51"/>
    </location>
</feature>
<evidence type="ECO:0000313" key="3">
    <source>
        <dbReference type="EMBL" id="GBN45873.1"/>
    </source>
</evidence>
<accession>A0A4Y2P4C4</accession>
<dbReference type="OrthoDB" id="5989898at2759"/>
<reference evidence="3 4" key="1">
    <citation type="journal article" date="2019" name="Sci. Rep.">
        <title>Orb-weaving spider Araneus ventricosus genome elucidates the spidroin gene catalogue.</title>
        <authorList>
            <person name="Kono N."/>
            <person name="Nakamura H."/>
            <person name="Ohtoshi R."/>
            <person name="Moran D.A.P."/>
            <person name="Shinohara A."/>
            <person name="Yoshida Y."/>
            <person name="Fujiwara M."/>
            <person name="Mori M."/>
            <person name="Tomita M."/>
            <person name="Arakawa K."/>
        </authorList>
    </citation>
    <scope>NUCLEOTIDE SEQUENCE [LARGE SCALE GENOMIC DNA]</scope>
</reference>
<keyword evidence="2" id="KW-0732">Signal</keyword>
<keyword evidence="4" id="KW-1185">Reference proteome</keyword>
<dbReference type="EMBL" id="BGPR01010376">
    <property type="protein sequence ID" value="GBN45873.1"/>
    <property type="molecule type" value="Genomic_DNA"/>
</dbReference>
<name>A0A4Y2P4C4_ARAVE</name>